<dbReference type="Pfam" id="PF02771">
    <property type="entry name" value="Acyl-CoA_dh_N"/>
    <property type="match status" value="1"/>
</dbReference>
<dbReference type="InterPro" id="IPR009100">
    <property type="entry name" value="AcylCoA_DH/oxidase_NM_dom_sf"/>
</dbReference>
<dbReference type="InterPro" id="IPR006091">
    <property type="entry name" value="Acyl-CoA_Oxase/DH_mid-dom"/>
</dbReference>
<evidence type="ECO:0000259" key="8">
    <source>
        <dbReference type="Pfam" id="PF02770"/>
    </source>
</evidence>
<evidence type="ECO:0000256" key="2">
    <source>
        <dbReference type="ARBA" id="ARBA00009347"/>
    </source>
</evidence>
<keyword evidence="5 6" id="KW-0560">Oxidoreductase</keyword>
<organism evidence="10 11">
    <name type="scientific">Actinocorallia libanotica</name>
    <dbReference type="NCBI Taxonomy" id="46162"/>
    <lineage>
        <taxon>Bacteria</taxon>
        <taxon>Bacillati</taxon>
        <taxon>Actinomycetota</taxon>
        <taxon>Actinomycetes</taxon>
        <taxon>Streptosporangiales</taxon>
        <taxon>Thermomonosporaceae</taxon>
        <taxon>Actinocorallia</taxon>
    </lineage>
</organism>
<reference evidence="10 11" key="1">
    <citation type="journal article" date="2019" name="Int. J. Syst. Evol. Microbiol.">
        <title>The Global Catalogue of Microorganisms (GCM) 10K type strain sequencing project: providing services to taxonomists for standard genome sequencing and annotation.</title>
        <authorList>
            <consortium name="The Broad Institute Genomics Platform"/>
            <consortium name="The Broad Institute Genome Sequencing Center for Infectious Disease"/>
            <person name="Wu L."/>
            <person name="Ma J."/>
        </authorList>
    </citation>
    <scope>NUCLEOTIDE SEQUENCE [LARGE SCALE GENOMIC DNA]</scope>
    <source>
        <strain evidence="10 11">JCM 10696</strain>
    </source>
</reference>
<dbReference type="Proteomes" id="UP001500665">
    <property type="component" value="Unassembled WGS sequence"/>
</dbReference>
<dbReference type="InterPro" id="IPR046373">
    <property type="entry name" value="Acyl-CoA_Oxase/DH_mid-dom_sf"/>
</dbReference>
<dbReference type="Gene3D" id="2.40.110.10">
    <property type="entry name" value="Butyryl-CoA Dehydrogenase, subunit A, domain 2"/>
    <property type="match status" value="1"/>
</dbReference>
<comment type="caution">
    <text evidence="10">The sequence shown here is derived from an EMBL/GenBank/DDBJ whole genome shotgun (WGS) entry which is preliminary data.</text>
</comment>
<dbReference type="Pfam" id="PF00441">
    <property type="entry name" value="Acyl-CoA_dh_1"/>
    <property type="match status" value="1"/>
</dbReference>
<keyword evidence="11" id="KW-1185">Reference proteome</keyword>
<evidence type="ECO:0000256" key="5">
    <source>
        <dbReference type="ARBA" id="ARBA00023002"/>
    </source>
</evidence>
<evidence type="ECO:0000256" key="3">
    <source>
        <dbReference type="ARBA" id="ARBA00022630"/>
    </source>
</evidence>
<gene>
    <name evidence="10" type="ORF">GCM10009550_16830</name>
</gene>
<keyword evidence="3 6" id="KW-0285">Flavoprotein</keyword>
<dbReference type="InterPro" id="IPR052161">
    <property type="entry name" value="Mycobact_Acyl-CoA_DH"/>
</dbReference>
<comment type="similarity">
    <text evidence="2 6">Belongs to the acyl-CoA dehydrogenase family.</text>
</comment>
<feature type="domain" description="Acyl-CoA oxidase/dehydrogenase middle" evidence="8">
    <location>
        <begin position="124"/>
        <end position="218"/>
    </location>
</feature>
<dbReference type="Gene3D" id="1.20.140.10">
    <property type="entry name" value="Butyryl-CoA Dehydrogenase, subunit A, domain 3"/>
    <property type="match status" value="1"/>
</dbReference>
<evidence type="ECO:0000259" key="9">
    <source>
        <dbReference type="Pfam" id="PF02771"/>
    </source>
</evidence>
<dbReference type="RefSeq" id="WP_344238506.1">
    <property type="nucleotide sequence ID" value="NZ_BAAAHH010000004.1"/>
</dbReference>
<dbReference type="EMBL" id="BAAAHH010000004">
    <property type="protein sequence ID" value="GAA0944215.1"/>
    <property type="molecule type" value="Genomic_DNA"/>
</dbReference>
<evidence type="ECO:0000256" key="6">
    <source>
        <dbReference type="RuleBase" id="RU362125"/>
    </source>
</evidence>
<dbReference type="InterPro" id="IPR013786">
    <property type="entry name" value="AcylCoA_DH/ox_N"/>
</dbReference>
<feature type="domain" description="Acyl-CoA dehydrogenase/oxidase C-terminal" evidence="7">
    <location>
        <begin position="230"/>
        <end position="380"/>
    </location>
</feature>
<evidence type="ECO:0000256" key="1">
    <source>
        <dbReference type="ARBA" id="ARBA00001974"/>
    </source>
</evidence>
<dbReference type="SUPFAM" id="SSF47203">
    <property type="entry name" value="Acyl-CoA dehydrogenase C-terminal domain-like"/>
    <property type="match status" value="1"/>
</dbReference>
<dbReference type="InterPro" id="IPR036250">
    <property type="entry name" value="AcylCo_DH-like_C"/>
</dbReference>
<dbReference type="Gene3D" id="1.10.540.10">
    <property type="entry name" value="Acyl-CoA dehydrogenase/oxidase, N-terminal domain"/>
    <property type="match status" value="1"/>
</dbReference>
<evidence type="ECO:0000313" key="10">
    <source>
        <dbReference type="EMBL" id="GAA0944215.1"/>
    </source>
</evidence>
<keyword evidence="4 6" id="KW-0274">FAD</keyword>
<dbReference type="PANTHER" id="PTHR43292">
    <property type="entry name" value="ACYL-COA DEHYDROGENASE"/>
    <property type="match status" value="1"/>
</dbReference>
<proteinExistence type="inferred from homology"/>
<evidence type="ECO:0000313" key="11">
    <source>
        <dbReference type="Proteomes" id="UP001500665"/>
    </source>
</evidence>
<comment type="cofactor">
    <cofactor evidence="1 6">
        <name>FAD</name>
        <dbReference type="ChEBI" id="CHEBI:57692"/>
    </cofactor>
</comment>
<sequence length="390" mass="43181">MDLNFTPEEEKFRAEVRAWLEANVPAEPLPSFDTAEGFAAHQEWEARLHGAGLSVVTWPVEYGGREASLTEWLIFEEEYYRAGAPGRVGQNGIYLLAPSLFEFGTPEQKARFLPPMARGEEVWAQGWSEPEAGSDLANVHSRAEKVDGGWLVSGQKTWSSRAVHGHWLFALVRTDPDSVRHHGLTYFLLPLDAPGVTVRGIHQLDGYAGFAEVFLDKVFVPDDQVLGEVGQGWKVAMSTTGSERGLTLRSPGRFLAAADRLVEQAREAGPLDDRLREDVADAWIKTRAYQSYTFQTLTRILDGESIGPESSINKIFWSEMDLRLHETALRVLGPAGELVEDAPDAVAGGRWADGFLFALAGPIYGGTNEVQRNIIAERVLGLPREPRSKR</sequence>
<accession>A0ABN1QLS7</accession>
<dbReference type="InterPro" id="IPR037069">
    <property type="entry name" value="AcylCoA_DH/ox_N_sf"/>
</dbReference>
<evidence type="ECO:0000259" key="7">
    <source>
        <dbReference type="Pfam" id="PF00441"/>
    </source>
</evidence>
<evidence type="ECO:0000256" key="4">
    <source>
        <dbReference type="ARBA" id="ARBA00022827"/>
    </source>
</evidence>
<protein>
    <submittedName>
        <fullName evidence="10">Acyl-CoA dehydrogenase family protein</fullName>
    </submittedName>
</protein>
<dbReference type="SUPFAM" id="SSF56645">
    <property type="entry name" value="Acyl-CoA dehydrogenase NM domain-like"/>
    <property type="match status" value="1"/>
</dbReference>
<dbReference type="PANTHER" id="PTHR43292:SF3">
    <property type="entry name" value="ACYL-COA DEHYDROGENASE FADE29"/>
    <property type="match status" value="1"/>
</dbReference>
<dbReference type="InterPro" id="IPR009075">
    <property type="entry name" value="AcylCo_DH/oxidase_C"/>
</dbReference>
<name>A0ABN1QLS7_9ACTN</name>
<feature type="domain" description="Acyl-CoA dehydrogenase/oxidase N-terminal" evidence="9">
    <location>
        <begin position="6"/>
        <end position="120"/>
    </location>
</feature>
<dbReference type="Pfam" id="PF02770">
    <property type="entry name" value="Acyl-CoA_dh_M"/>
    <property type="match status" value="1"/>
</dbReference>